<reference evidence="2 3" key="1">
    <citation type="submission" date="2017-04" db="EMBL/GenBank/DDBJ databases">
        <authorList>
            <person name="Afonso C.L."/>
            <person name="Miller P.J."/>
            <person name="Scott M.A."/>
            <person name="Spackman E."/>
            <person name="Goraichik I."/>
            <person name="Dimitrov K.M."/>
            <person name="Suarez D.L."/>
            <person name="Swayne D.E."/>
        </authorList>
    </citation>
    <scope>NUCLEOTIDE SEQUENCE [LARGE SCALE GENOMIC DNA]</scope>
    <source>
        <strain evidence="2 3">KR-140</strain>
    </source>
</reference>
<dbReference type="AlphaFoldDB" id="A0A1W1UY04"/>
<name>A0A1W1UY04_9DEIO</name>
<dbReference type="STRING" id="695939.SAMN00790413_03618"/>
<proteinExistence type="predicted"/>
<evidence type="ECO:0000313" key="2">
    <source>
        <dbReference type="EMBL" id="SMB85963.1"/>
    </source>
</evidence>
<protein>
    <submittedName>
        <fullName evidence="2">Uncharacterized protein</fullName>
    </submittedName>
</protein>
<organism evidence="2 3">
    <name type="scientific">Deinococcus hopiensis KR-140</name>
    <dbReference type="NCBI Taxonomy" id="695939"/>
    <lineage>
        <taxon>Bacteria</taxon>
        <taxon>Thermotogati</taxon>
        <taxon>Deinococcota</taxon>
        <taxon>Deinococci</taxon>
        <taxon>Deinococcales</taxon>
        <taxon>Deinococcaceae</taxon>
        <taxon>Deinococcus</taxon>
    </lineage>
</organism>
<dbReference type="EMBL" id="FWWU01000008">
    <property type="protein sequence ID" value="SMB85963.1"/>
    <property type="molecule type" value="Genomic_DNA"/>
</dbReference>
<evidence type="ECO:0000313" key="3">
    <source>
        <dbReference type="Proteomes" id="UP000192582"/>
    </source>
</evidence>
<feature type="region of interest" description="Disordered" evidence="1">
    <location>
        <begin position="203"/>
        <end position="237"/>
    </location>
</feature>
<dbReference type="Proteomes" id="UP000192582">
    <property type="component" value="Unassembled WGS sequence"/>
</dbReference>
<feature type="region of interest" description="Disordered" evidence="1">
    <location>
        <begin position="15"/>
        <end position="70"/>
    </location>
</feature>
<accession>A0A1W1UY04</accession>
<sequence length="237" mass="26441">MLYAADHDQLSEALLGELGGGVPGGSLAAPHKNDQDRERPRLKRQGLENTFGNARKRRNTSTRSARPLPGIQRRVRFLPGTLSFHFRPQARVPYHAPPRPLHTRFARRNLQQSPVRPAQVLCGNALVTTTPERHPLNLTSAPCRPDLTGRRDLNELPEVFRGNRPELTGQPMRPTVQRIVPRNELNAGSVQDVHVAVVPGFSRVQDSDGGLSAQQGRILASWRREKPPKRRGSEWSG</sequence>
<evidence type="ECO:0000256" key="1">
    <source>
        <dbReference type="SAM" id="MobiDB-lite"/>
    </source>
</evidence>
<gene>
    <name evidence="2" type="ORF">SAMN00790413_03618</name>
</gene>
<keyword evidence="3" id="KW-1185">Reference proteome</keyword>